<evidence type="ECO:0000256" key="7">
    <source>
        <dbReference type="ARBA" id="ARBA00023242"/>
    </source>
</evidence>
<dbReference type="Pfam" id="PF13725">
    <property type="entry name" value="tRNA_bind_2"/>
    <property type="match status" value="1"/>
</dbReference>
<dbReference type="Gene3D" id="3.40.50.11040">
    <property type="match status" value="1"/>
</dbReference>
<sequence>MHHSNPKTRKHENPNWPSSKIFMANDKEVVDQRILHLLEHSTTSNHRAIIGVNGQVKDVAHHIHALLSRHIVRPRVLWVYEKELEMKNAKLGKAKKRKSAGAESLSNFESFVVNTEITYLFHSETEKALGTTTDLCVLQDFSQIRANALASVVESVKGGGIIILSVTETNSIFIQRLYKLLSTCNSYLIVDSQLKVLKESFIPSPTAKENSIEGVVEQAKERIEEKKNLLNPLSVITSDSLSILMQLCRTKDQIDAVIKMGEILDQRTTVAVTADRGRGKSAALGLTVALAIVKGMNDVLITSPHISNVQTLFEFIVLGLNSLGYKEQKDYHIDYSKENKRAIEKIVVSKTHYQTVRFLPPQKMMYSPSLLVVDEAAAIPLTLLKEMMGMYPVLLSSTTAGYEGTGRALSLKFFKVVNPEVVRLFEPIRYGENDPVEAWLNKSLSLSPEIPPMSVFPAFDKCSVFALNKEKLFSGSEATEKVLASLASILLSGHYKNTPNDMQILADSQEHTLLALVSAEGRVLGLAQVVREGKKSEACTNKEQTYRTKRTEEGDLIPWTLSQYYLDLGFFDVAGVRVVRIAIHPDAQSMGYGSHLVGKIISLIGEPSTTQTPSEALFATPALDDVDYIGVSFGVTPRLLNFWSLQKMSPAYLKHTVSKSTGENSLIMLKGITPKAHQWIARFNQEFSQRMMELLPGCFRSIPSIIATQLITPSETRGEVFSAHDVKRMQQFSRCNLDLRIVADLLPRIAKDVFLGGRKLQSSTQRVILISLGLQHKSLDSTAKELGIPASQVHVLLAKTLERLSIDMAANMQQQ</sequence>
<dbReference type="GO" id="GO:0032040">
    <property type="term" value="C:small-subunit processome"/>
    <property type="evidence" value="ECO:0007669"/>
    <property type="project" value="EnsemblFungi"/>
</dbReference>
<feature type="domain" description="Possible tRNA binding" evidence="12">
    <location>
        <begin position="679"/>
        <end position="808"/>
    </location>
</feature>
<dbReference type="InterPro" id="IPR013562">
    <property type="entry name" value="TmcA/NAT10_N"/>
</dbReference>
<dbReference type="GO" id="GO:0000049">
    <property type="term" value="F:tRNA binding"/>
    <property type="evidence" value="ECO:0007669"/>
    <property type="project" value="EnsemblFungi"/>
</dbReference>
<dbReference type="GO" id="GO:0016556">
    <property type="term" value="P:mRNA modification"/>
    <property type="evidence" value="ECO:0007669"/>
    <property type="project" value="EnsemblFungi"/>
</dbReference>
<evidence type="ECO:0000256" key="5">
    <source>
        <dbReference type="ARBA" id="ARBA00022741"/>
    </source>
</evidence>
<dbReference type="SUPFAM" id="SSF52540">
    <property type="entry name" value="P-loop containing nucleoside triphosphate hydrolases"/>
    <property type="match status" value="1"/>
</dbReference>
<dbReference type="Pfam" id="PF13718">
    <property type="entry name" value="GNAT_acetyltr_2"/>
    <property type="match status" value="2"/>
</dbReference>
<evidence type="ECO:0000256" key="3">
    <source>
        <dbReference type="ARBA" id="ARBA00022679"/>
    </source>
</evidence>
<dbReference type="STRING" id="1805483.A0A177EI24"/>
<evidence type="ECO:0000256" key="2">
    <source>
        <dbReference type="ARBA" id="ARBA00022552"/>
    </source>
</evidence>
<keyword evidence="6" id="KW-0067">ATP-binding</keyword>
<keyword evidence="8" id="KW-0012">Acyltransferase</keyword>
<dbReference type="InterPro" id="IPR027417">
    <property type="entry name" value="P-loop_NTPase"/>
</dbReference>
<gene>
    <name evidence="13" type="ORF">NEDG_02156</name>
</gene>
<dbReference type="InterPro" id="IPR027992">
    <property type="entry name" value="tRNA_bind_dom"/>
</dbReference>
<dbReference type="Proteomes" id="UP000185944">
    <property type="component" value="Unassembled WGS sequence"/>
</dbReference>
<name>A0A177EI24_9MICR</name>
<evidence type="ECO:0000259" key="9">
    <source>
        <dbReference type="Pfam" id="PF05127"/>
    </source>
</evidence>
<keyword evidence="14" id="KW-1185">Reference proteome</keyword>
<evidence type="ECO:0000256" key="4">
    <source>
        <dbReference type="ARBA" id="ARBA00022694"/>
    </source>
</evidence>
<keyword evidence="2" id="KW-0698">rRNA processing</keyword>
<dbReference type="VEuPathDB" id="MicrosporidiaDB:NEDG_02156"/>
<organism evidence="13 14">
    <name type="scientific">Nematocida displodere</name>
    <dbReference type="NCBI Taxonomy" id="1805483"/>
    <lineage>
        <taxon>Eukaryota</taxon>
        <taxon>Fungi</taxon>
        <taxon>Fungi incertae sedis</taxon>
        <taxon>Microsporidia</taxon>
        <taxon>Nematocida</taxon>
    </lineage>
</organism>
<dbReference type="Gene3D" id="3.40.630.30">
    <property type="match status" value="1"/>
</dbReference>
<dbReference type="GeneID" id="93648506"/>
<dbReference type="AlphaFoldDB" id="A0A177EI24"/>
<dbReference type="InterPro" id="IPR000182">
    <property type="entry name" value="GNAT_dom"/>
</dbReference>
<evidence type="ECO:0000313" key="13">
    <source>
        <dbReference type="EMBL" id="OAG30762.1"/>
    </source>
</evidence>
<protein>
    <submittedName>
        <fullName evidence="13">N-acetyltransferase 1</fullName>
    </submittedName>
</protein>
<dbReference type="GO" id="GO:0005524">
    <property type="term" value="F:ATP binding"/>
    <property type="evidence" value="ECO:0007669"/>
    <property type="project" value="UniProtKB-KW"/>
</dbReference>
<evidence type="ECO:0000259" key="12">
    <source>
        <dbReference type="Pfam" id="PF13725"/>
    </source>
</evidence>
<feature type="domain" description="N-acetyltransferase" evidence="11">
    <location>
        <begin position="486"/>
        <end position="602"/>
    </location>
</feature>
<dbReference type="Gene3D" id="3.40.50.300">
    <property type="entry name" value="P-loop containing nucleotide triphosphate hydrolases"/>
    <property type="match status" value="1"/>
</dbReference>
<feature type="domain" description="TcmA/NAT10 helicase" evidence="9">
    <location>
        <begin position="272"/>
        <end position="446"/>
    </location>
</feature>
<accession>A0A177EI24</accession>
<dbReference type="Pfam" id="PF05127">
    <property type="entry name" value="NAT10_TcmA_helicase"/>
    <property type="match status" value="1"/>
</dbReference>
<dbReference type="GO" id="GO:0030688">
    <property type="term" value="C:preribosome, small subunit precursor"/>
    <property type="evidence" value="ECO:0007669"/>
    <property type="project" value="EnsemblFungi"/>
</dbReference>
<dbReference type="InterPro" id="IPR032672">
    <property type="entry name" value="TmcA/NAT10/Kre33"/>
</dbReference>
<keyword evidence="5" id="KW-0547">Nucleotide-binding</keyword>
<dbReference type="PANTHER" id="PTHR10925:SF5">
    <property type="entry name" value="RNA CYTIDINE ACETYLTRANSFERASE"/>
    <property type="match status" value="1"/>
</dbReference>
<feature type="domain" description="TmcA/NAT10 N-terminal" evidence="10">
    <location>
        <begin position="33"/>
        <end position="166"/>
    </location>
</feature>
<keyword evidence="3 13" id="KW-0808">Transferase</keyword>
<dbReference type="Pfam" id="PF08351">
    <property type="entry name" value="TmcA_N"/>
    <property type="match status" value="1"/>
</dbReference>
<evidence type="ECO:0000256" key="6">
    <source>
        <dbReference type="ARBA" id="ARBA00022840"/>
    </source>
</evidence>
<keyword evidence="4" id="KW-0819">tRNA processing</keyword>
<evidence type="ECO:0000259" key="11">
    <source>
        <dbReference type="Pfam" id="PF13718"/>
    </source>
</evidence>
<dbReference type="PANTHER" id="PTHR10925">
    <property type="entry name" value="N-ACETYLTRANSFERASE 10"/>
    <property type="match status" value="1"/>
</dbReference>
<reference evidence="13 14" key="1">
    <citation type="submission" date="2016-02" db="EMBL/GenBank/DDBJ databases">
        <title>Discovery of a natural microsporidian pathogen with a broad tissue tropism in Caenorhabditis elegans.</title>
        <authorList>
            <person name="Luallen R.J."/>
            <person name="Reinke A.W."/>
            <person name="Tong L."/>
            <person name="Botts M.R."/>
            <person name="Felix M.-A."/>
            <person name="Troemel E.R."/>
        </authorList>
    </citation>
    <scope>NUCLEOTIDE SEQUENCE [LARGE SCALE GENOMIC DNA]</scope>
    <source>
        <strain evidence="13 14">JUm2807</strain>
    </source>
</reference>
<evidence type="ECO:0000259" key="10">
    <source>
        <dbReference type="Pfam" id="PF08351"/>
    </source>
</evidence>
<keyword evidence="7" id="KW-0539">Nucleus</keyword>
<comment type="subcellular location">
    <subcellularLocation>
        <location evidence="1">Nucleus</location>
        <location evidence="1">Nucleolus</location>
    </subcellularLocation>
</comment>
<dbReference type="GO" id="GO:1904812">
    <property type="term" value="P:rRNA acetylation involved in maturation of SSU-rRNA"/>
    <property type="evidence" value="ECO:0007669"/>
    <property type="project" value="EnsemblFungi"/>
</dbReference>
<proteinExistence type="predicted"/>
<dbReference type="OrthoDB" id="10067491at2759"/>
<feature type="domain" description="N-acetyltransferase" evidence="11">
    <location>
        <begin position="623"/>
        <end position="672"/>
    </location>
</feature>
<evidence type="ECO:0000256" key="1">
    <source>
        <dbReference type="ARBA" id="ARBA00004604"/>
    </source>
</evidence>
<dbReference type="GO" id="GO:0030515">
    <property type="term" value="F:snoRNA binding"/>
    <property type="evidence" value="ECO:0007669"/>
    <property type="project" value="EnsemblFungi"/>
</dbReference>
<comment type="caution">
    <text evidence="13">The sequence shown here is derived from an EMBL/GenBank/DDBJ whole genome shotgun (WGS) entry which is preliminary data.</text>
</comment>
<evidence type="ECO:0000256" key="8">
    <source>
        <dbReference type="ARBA" id="ARBA00023315"/>
    </source>
</evidence>
<dbReference type="GO" id="GO:1990883">
    <property type="term" value="F:18S rRNA cytidine N-acetyltransferase activity"/>
    <property type="evidence" value="ECO:0007669"/>
    <property type="project" value="EnsemblFungi"/>
</dbReference>
<dbReference type="GO" id="GO:0030686">
    <property type="term" value="C:90S preribosome"/>
    <property type="evidence" value="ECO:0007669"/>
    <property type="project" value="TreeGrafter"/>
</dbReference>
<dbReference type="InterPro" id="IPR007807">
    <property type="entry name" value="TcmA/NAT10_helicase"/>
</dbReference>
<dbReference type="GO" id="GO:0051391">
    <property type="term" value="P:tRNA acetylation"/>
    <property type="evidence" value="ECO:0007669"/>
    <property type="project" value="EnsemblFungi"/>
</dbReference>
<dbReference type="RefSeq" id="XP_067544767.1">
    <property type="nucleotide sequence ID" value="XM_067689574.1"/>
</dbReference>
<dbReference type="EMBL" id="LTDL01000025">
    <property type="protein sequence ID" value="OAG30762.1"/>
    <property type="molecule type" value="Genomic_DNA"/>
</dbReference>
<evidence type="ECO:0000313" key="14">
    <source>
        <dbReference type="Proteomes" id="UP000185944"/>
    </source>
</evidence>